<evidence type="ECO:0000256" key="7">
    <source>
        <dbReference type="SAM" id="MobiDB-lite"/>
    </source>
</evidence>
<accession>M8CV60</accession>
<evidence type="ECO:0000256" key="2">
    <source>
        <dbReference type="ARBA" id="ARBA00005814"/>
    </source>
</evidence>
<keyword evidence="4 8" id="KW-0812">Transmembrane</keyword>
<dbReference type="PANTHER" id="PTHR48042">
    <property type="entry name" value="ABC TRANSPORTER G FAMILY MEMBER 11"/>
    <property type="match status" value="1"/>
</dbReference>
<dbReference type="GO" id="GO:0140359">
    <property type="term" value="F:ABC-type transporter activity"/>
    <property type="evidence" value="ECO:0007669"/>
    <property type="project" value="InterPro"/>
</dbReference>
<dbReference type="Pfam" id="PF01061">
    <property type="entry name" value="ABC2_membrane"/>
    <property type="match status" value="1"/>
</dbReference>
<name>M8CV60_AEGTA</name>
<evidence type="ECO:0000313" key="10">
    <source>
        <dbReference type="EnsemblPlants" id="EMT27691"/>
    </source>
</evidence>
<protein>
    <submittedName>
        <fullName evidence="10">ABC transporter G family member 3</fullName>
    </submittedName>
</protein>
<organism evidence="10">
    <name type="scientific">Aegilops tauschii</name>
    <name type="common">Tausch's goatgrass</name>
    <name type="synonym">Aegilops squarrosa</name>
    <dbReference type="NCBI Taxonomy" id="37682"/>
    <lineage>
        <taxon>Eukaryota</taxon>
        <taxon>Viridiplantae</taxon>
        <taxon>Streptophyta</taxon>
        <taxon>Embryophyta</taxon>
        <taxon>Tracheophyta</taxon>
        <taxon>Spermatophyta</taxon>
        <taxon>Magnoliopsida</taxon>
        <taxon>Liliopsida</taxon>
        <taxon>Poales</taxon>
        <taxon>Poaceae</taxon>
        <taxon>BOP clade</taxon>
        <taxon>Pooideae</taxon>
        <taxon>Triticodae</taxon>
        <taxon>Triticeae</taxon>
        <taxon>Triticinae</taxon>
        <taxon>Aegilops</taxon>
    </lineage>
</organism>
<dbReference type="AlphaFoldDB" id="M8CV60"/>
<evidence type="ECO:0000256" key="3">
    <source>
        <dbReference type="ARBA" id="ARBA00022448"/>
    </source>
</evidence>
<evidence type="ECO:0000256" key="4">
    <source>
        <dbReference type="ARBA" id="ARBA00022692"/>
    </source>
</evidence>
<feature type="transmembrane region" description="Helical" evidence="8">
    <location>
        <begin position="285"/>
        <end position="306"/>
    </location>
</feature>
<feature type="transmembrane region" description="Helical" evidence="8">
    <location>
        <begin position="168"/>
        <end position="194"/>
    </location>
</feature>
<feature type="domain" description="ABC-2 type transporter transmembrane" evidence="9">
    <location>
        <begin position="127"/>
        <end position="230"/>
    </location>
</feature>
<feature type="compositionally biased region" description="Basic and acidic residues" evidence="7">
    <location>
        <begin position="41"/>
        <end position="54"/>
    </location>
</feature>
<keyword evidence="6 8" id="KW-0472">Membrane</keyword>
<evidence type="ECO:0000259" key="9">
    <source>
        <dbReference type="Pfam" id="PF01061"/>
    </source>
</evidence>
<dbReference type="GO" id="GO:0016020">
    <property type="term" value="C:membrane"/>
    <property type="evidence" value="ECO:0007669"/>
    <property type="project" value="UniProtKB-SubCell"/>
</dbReference>
<feature type="transmembrane region" description="Helical" evidence="8">
    <location>
        <begin position="206"/>
        <end position="232"/>
    </location>
</feature>
<reference evidence="10" key="1">
    <citation type="submission" date="2015-06" db="UniProtKB">
        <authorList>
            <consortium name="EnsemblPlants"/>
        </authorList>
    </citation>
    <scope>IDENTIFICATION</scope>
</reference>
<evidence type="ECO:0000256" key="8">
    <source>
        <dbReference type="SAM" id="Phobius"/>
    </source>
</evidence>
<feature type="region of interest" description="Disordered" evidence="7">
    <location>
        <begin position="35"/>
        <end position="58"/>
    </location>
</feature>
<comment type="similarity">
    <text evidence="2">Belongs to the ABC transporter superfamily. ABCG family. Eye pigment precursor importer (TC 3.A.1.204) subfamily.</text>
</comment>
<keyword evidence="5 8" id="KW-1133">Transmembrane helix</keyword>
<sequence length="332" mass="36749">MDEEDAVGISRSCPDLSSCREMRCPAAAVIGSRASFADGPLRQREDEGKERRAQESSTVAFPPCSQIGATRGSKINSLDPGEDDQGDFSSVSMDTAVAIRTLEATYKSSAEAAAVESMIAKLIDKVRISAIFVFVSFLVLLSVCEVPAHIDEIKIYSHEDSNRHYGTLVFLLGHFLSSVSFLFLVSISSSLVFYSLIGLRNEFSFLMYFIITIFMCLLANEALMMIVAYIWLETYKCILTLICLYGFVQNEFVSTSFAVGATRTIPGVQAVRGLYGISSSTGAKWMNLLVLFLMAIGYRVVLYVLLRLDVRRHVRLCRRSCWPSIHTSAAPK</sequence>
<evidence type="ECO:0000256" key="6">
    <source>
        <dbReference type="ARBA" id="ARBA00023136"/>
    </source>
</evidence>
<evidence type="ECO:0000256" key="5">
    <source>
        <dbReference type="ARBA" id="ARBA00022989"/>
    </source>
</evidence>
<dbReference type="PANTHER" id="PTHR48042:SF12">
    <property type="entry name" value="ABC TRANSPORTER G FAMILY MEMBER 3"/>
    <property type="match status" value="1"/>
</dbReference>
<keyword evidence="3" id="KW-0813">Transport</keyword>
<comment type="subcellular location">
    <subcellularLocation>
        <location evidence="1">Membrane</location>
        <topology evidence="1">Multi-pass membrane protein</topology>
    </subcellularLocation>
</comment>
<feature type="transmembrane region" description="Helical" evidence="8">
    <location>
        <begin position="128"/>
        <end position="148"/>
    </location>
</feature>
<dbReference type="InterPro" id="IPR052215">
    <property type="entry name" value="Plant_ABCG"/>
</dbReference>
<dbReference type="InterPro" id="IPR013525">
    <property type="entry name" value="ABC2_TM"/>
</dbReference>
<evidence type="ECO:0000256" key="1">
    <source>
        <dbReference type="ARBA" id="ARBA00004141"/>
    </source>
</evidence>
<dbReference type="EnsemblPlants" id="EMT27691">
    <property type="protein sequence ID" value="EMT27691"/>
    <property type="gene ID" value="F775_03271"/>
</dbReference>
<proteinExistence type="inferred from homology"/>